<accession>A0A0K0XYE5</accession>
<reference evidence="1 2" key="1">
    <citation type="submission" date="2015-07" db="EMBL/GenBank/DDBJ databases">
        <authorList>
            <person name="Noorani M."/>
        </authorList>
    </citation>
    <scope>NUCLEOTIDE SEQUENCE [LARGE SCALE GENOMIC DNA]</scope>
    <source>
        <strain evidence="1 2">KCTC 42284</strain>
    </source>
</reference>
<protein>
    <submittedName>
        <fullName evidence="1">Uncharacterized protein</fullName>
    </submittedName>
</protein>
<dbReference type="Proteomes" id="UP000066624">
    <property type="component" value="Chromosome"/>
</dbReference>
<dbReference type="KEGG" id="wma:WM2015_2335"/>
<dbReference type="RefSeq" id="WP_049726238.1">
    <property type="nucleotide sequence ID" value="NZ_CP012154.1"/>
</dbReference>
<gene>
    <name evidence="1" type="ORF">WM2015_2335</name>
</gene>
<name>A0A0K0XYE5_9GAMM</name>
<dbReference type="AlphaFoldDB" id="A0A0K0XYE5"/>
<proteinExistence type="predicted"/>
<dbReference type="PATRIC" id="fig|1579979.3.peg.2386"/>
<dbReference type="InterPro" id="IPR036278">
    <property type="entry name" value="Sialidase_sf"/>
</dbReference>
<dbReference type="OrthoDB" id="8913567at2"/>
<sequence length="581" mass="60900">MAIRHFLATAFLAGLAGPVVAQSTISFPPPVNVSNSNPSTAFTDYRIVVDPDTLQKVHVVTYADGPNGARDIFVRHSVDDGATWSAALNLSNTVGQTNVVGAPGNSSRPSIAAESGNVLIAWIDSYCPGGSQGSYLGEGGSPTAFGCVYTSRSTDSGRSWSSAEQLTDGSRDAINTFPAASPSGFALAWQEDPAGVPADDDGGSSGASGTPGTDIHYSALSTLDFATAVPFPPDTTISDNTGTASGDPAATRPHLVLVDSLALLAYEETKSGAQGKDVLWHDFNLFMPDTVAAGGRVNDPSENARRVRIAAQPAASAGASDTRAIVIWRQGLTTQDGPADLFARRLTGGYGIGQMQAAINLSGSTLGSPSAENPDDSIRGHRAILDGDRLAVVYIYTPSEALRALQQATYNVFTRQSLDGGTSWSTPRNLSGLSNFDRMSFAPRIIKTPASIASGDPIDDRDPLVYVIGWDTRTNQANSEGAERFDVWAAYTTDFGSSFATPIPVSTTSAGEYAIILQAFPSGERICAVWRLRDADTRPDAYHACGSLQLSLQAVPTNATLALALLAALTLLATAWTRSRL</sequence>
<organism evidence="1 2">
    <name type="scientific">Wenzhouxiangella marina</name>
    <dbReference type="NCBI Taxonomy" id="1579979"/>
    <lineage>
        <taxon>Bacteria</taxon>
        <taxon>Pseudomonadati</taxon>
        <taxon>Pseudomonadota</taxon>
        <taxon>Gammaproteobacteria</taxon>
        <taxon>Chromatiales</taxon>
        <taxon>Wenzhouxiangellaceae</taxon>
        <taxon>Wenzhouxiangella</taxon>
    </lineage>
</organism>
<keyword evidence="2" id="KW-1185">Reference proteome</keyword>
<dbReference type="Gene3D" id="2.120.10.10">
    <property type="match status" value="1"/>
</dbReference>
<evidence type="ECO:0000313" key="2">
    <source>
        <dbReference type="Proteomes" id="UP000066624"/>
    </source>
</evidence>
<dbReference type="EMBL" id="CP012154">
    <property type="protein sequence ID" value="AKS42698.1"/>
    <property type="molecule type" value="Genomic_DNA"/>
</dbReference>
<dbReference type="NCBIfam" id="NF040591">
    <property type="entry name" value="choice_anch_O"/>
    <property type="match status" value="2"/>
</dbReference>
<evidence type="ECO:0000313" key="1">
    <source>
        <dbReference type="EMBL" id="AKS42698.1"/>
    </source>
</evidence>
<dbReference type="CDD" id="cd15482">
    <property type="entry name" value="Sialidase_non-viral"/>
    <property type="match status" value="1"/>
</dbReference>
<dbReference type="SUPFAM" id="SSF50939">
    <property type="entry name" value="Sialidases"/>
    <property type="match status" value="1"/>
</dbReference>